<reference evidence="1 2" key="1">
    <citation type="journal article" date="2016" name="Nat. Commun.">
        <title>Thousands of microbial genomes shed light on interconnected biogeochemical processes in an aquifer system.</title>
        <authorList>
            <person name="Anantharaman K."/>
            <person name="Brown C.T."/>
            <person name="Hug L.A."/>
            <person name="Sharon I."/>
            <person name="Castelle C.J."/>
            <person name="Probst A.J."/>
            <person name="Thomas B.C."/>
            <person name="Singh A."/>
            <person name="Wilkins M.J."/>
            <person name="Karaoz U."/>
            <person name="Brodie E.L."/>
            <person name="Williams K.H."/>
            <person name="Hubbard S.S."/>
            <person name="Banfield J.F."/>
        </authorList>
    </citation>
    <scope>NUCLEOTIDE SEQUENCE [LARGE SCALE GENOMIC DNA]</scope>
    <source>
        <strain evidence="2">RIFCSPLOWO2_12_FULL_64_10</strain>
    </source>
</reference>
<gene>
    <name evidence="1" type="ORF">A3F84_09765</name>
</gene>
<accession>A0A1F6CND9</accession>
<dbReference type="AlphaFoldDB" id="A0A1F6CND9"/>
<proteinExistence type="predicted"/>
<name>A0A1F6CND9_HANXR</name>
<dbReference type="EMBL" id="MFKF01000201">
    <property type="protein sequence ID" value="OGG50703.1"/>
    <property type="molecule type" value="Genomic_DNA"/>
</dbReference>
<sequence length="117" mass="13081">MVVVDVEPSGNLNMALQQVFKDLSEARPIRRIFTTLRREEGEECFITGWSADEDAPCAVFIQKVEDSSCGVSFLVYSEGNGGVRLRSVTCDEPWSPDSPNQWGEPYLFIADAADMRE</sequence>
<dbReference type="Proteomes" id="UP000178606">
    <property type="component" value="Unassembled WGS sequence"/>
</dbReference>
<evidence type="ECO:0000313" key="2">
    <source>
        <dbReference type="Proteomes" id="UP000178606"/>
    </source>
</evidence>
<organism evidence="1 2">
    <name type="scientific">Handelsmanbacteria sp. (strain RIFCSPLOWO2_12_FULL_64_10)</name>
    <dbReference type="NCBI Taxonomy" id="1817868"/>
    <lineage>
        <taxon>Bacteria</taxon>
        <taxon>Candidatus Handelsmaniibacteriota</taxon>
    </lineage>
</organism>
<protein>
    <submittedName>
        <fullName evidence="1">Uncharacterized protein</fullName>
    </submittedName>
</protein>
<comment type="caution">
    <text evidence="1">The sequence shown here is derived from an EMBL/GenBank/DDBJ whole genome shotgun (WGS) entry which is preliminary data.</text>
</comment>
<evidence type="ECO:0000313" key="1">
    <source>
        <dbReference type="EMBL" id="OGG50703.1"/>
    </source>
</evidence>